<evidence type="ECO:0000256" key="1">
    <source>
        <dbReference type="SAM" id="MobiDB-lite"/>
    </source>
</evidence>
<feature type="transmembrane region" description="Helical" evidence="2">
    <location>
        <begin position="251"/>
        <end position="270"/>
    </location>
</feature>
<keyword evidence="2" id="KW-1133">Transmembrane helix</keyword>
<sequence>MHCGESARESSAPPKASAPPSCGALSAGGPAATVPQASIALSSTTPRGNGAAASLLQWHALGEPWGLLHSAMLPVLKQCVTLGRCGIDRYGCHGRLARYGTSQCRLAGIWATSGNDRLGIIIVSVFFSHDYLMSCDPSLYGYPVAAGCEYTKAYVRCFPLLALLVAIMVSSRMFLQHRMYYRLLKHGVLLDIENFSPLSDPLFLCILFCVANAFMHYALLVWTSAGLSLFSNVSMGALTPDGLISGKADDASVFFIGPVVLYVVYLYGAYDTEASLLPLSKYFEEDPETARRSLAGMEMIQEPATAAAVRLDICPTGEALEAELPDDMEELLELLVKKAKARQRAAETDPEAVPPLSRWRLVSTMWPAELLLRGGLADDESHKFRQSWYCFCALALAVMIGILYSNVESLIDKIADVLNGQANTDTVGAIVIALHIALNLYLIRVVLINVTYPCRA</sequence>
<name>A0ABN9UDF1_9DINO</name>
<feature type="compositionally biased region" description="Low complexity" evidence="1">
    <location>
        <begin position="9"/>
        <end position="21"/>
    </location>
</feature>
<evidence type="ECO:0000256" key="2">
    <source>
        <dbReference type="SAM" id="Phobius"/>
    </source>
</evidence>
<keyword evidence="2" id="KW-0472">Membrane</keyword>
<feature type="transmembrane region" description="Helical" evidence="2">
    <location>
        <begin position="388"/>
        <end position="407"/>
    </location>
</feature>
<feature type="transmembrane region" description="Helical" evidence="2">
    <location>
        <begin position="427"/>
        <end position="447"/>
    </location>
</feature>
<feature type="region of interest" description="Disordered" evidence="1">
    <location>
        <begin position="1"/>
        <end position="24"/>
    </location>
</feature>
<accession>A0ABN9UDF1</accession>
<evidence type="ECO:0000313" key="4">
    <source>
        <dbReference type="Proteomes" id="UP001189429"/>
    </source>
</evidence>
<gene>
    <name evidence="3" type="ORF">PCOR1329_LOCUS47418</name>
</gene>
<dbReference type="Proteomes" id="UP001189429">
    <property type="component" value="Unassembled WGS sequence"/>
</dbReference>
<protein>
    <submittedName>
        <fullName evidence="3">Uncharacterized protein</fullName>
    </submittedName>
</protein>
<reference evidence="3" key="1">
    <citation type="submission" date="2023-10" db="EMBL/GenBank/DDBJ databases">
        <authorList>
            <person name="Chen Y."/>
            <person name="Shah S."/>
            <person name="Dougan E. K."/>
            <person name="Thang M."/>
            <person name="Chan C."/>
        </authorList>
    </citation>
    <scope>NUCLEOTIDE SEQUENCE [LARGE SCALE GENOMIC DNA]</scope>
</reference>
<organism evidence="3 4">
    <name type="scientific">Prorocentrum cordatum</name>
    <dbReference type="NCBI Taxonomy" id="2364126"/>
    <lineage>
        <taxon>Eukaryota</taxon>
        <taxon>Sar</taxon>
        <taxon>Alveolata</taxon>
        <taxon>Dinophyceae</taxon>
        <taxon>Prorocentrales</taxon>
        <taxon>Prorocentraceae</taxon>
        <taxon>Prorocentrum</taxon>
    </lineage>
</organism>
<evidence type="ECO:0000313" key="3">
    <source>
        <dbReference type="EMBL" id="CAK0857249.1"/>
    </source>
</evidence>
<proteinExistence type="predicted"/>
<feature type="transmembrane region" description="Helical" evidence="2">
    <location>
        <begin position="153"/>
        <end position="175"/>
    </location>
</feature>
<comment type="caution">
    <text evidence="3">The sequence shown here is derived from an EMBL/GenBank/DDBJ whole genome shotgun (WGS) entry which is preliminary data.</text>
</comment>
<keyword evidence="2" id="KW-0812">Transmembrane</keyword>
<keyword evidence="4" id="KW-1185">Reference proteome</keyword>
<dbReference type="EMBL" id="CAUYUJ010015715">
    <property type="protein sequence ID" value="CAK0857249.1"/>
    <property type="molecule type" value="Genomic_DNA"/>
</dbReference>
<feature type="transmembrane region" description="Helical" evidence="2">
    <location>
        <begin position="202"/>
        <end position="231"/>
    </location>
</feature>